<comment type="caution">
    <text evidence="2">The sequence shown here is derived from an EMBL/GenBank/DDBJ whole genome shotgun (WGS) entry which is preliminary data.</text>
</comment>
<proteinExistence type="predicted"/>
<keyword evidence="1" id="KW-1133">Transmembrane helix</keyword>
<dbReference type="EMBL" id="LWMW01000019">
    <property type="protein sequence ID" value="KZX17713.1"/>
    <property type="molecule type" value="Genomic_DNA"/>
</dbReference>
<gene>
    <name evidence="2" type="ORF">MBCUT_01150</name>
</gene>
<name>A0A166FIM4_9EURY</name>
<accession>A0A166FIM4</accession>
<keyword evidence="1" id="KW-0812">Transmembrane</keyword>
<feature type="transmembrane region" description="Helical" evidence="1">
    <location>
        <begin position="48"/>
        <end position="70"/>
    </location>
</feature>
<keyword evidence="1" id="KW-0472">Membrane</keyword>
<reference evidence="2 3" key="1">
    <citation type="submission" date="2016-04" db="EMBL/GenBank/DDBJ databases">
        <title>Genome sequence of Methanobrevibacter cuticularis DSM 11139.</title>
        <authorList>
            <person name="Poehlein A."/>
            <person name="Seedorf H."/>
            <person name="Daniel R."/>
        </authorList>
    </citation>
    <scope>NUCLEOTIDE SEQUENCE [LARGE SCALE GENOMIC DNA]</scope>
    <source>
        <strain evidence="2 3">DSM 11139</strain>
    </source>
</reference>
<evidence type="ECO:0000313" key="2">
    <source>
        <dbReference type="EMBL" id="KZX17713.1"/>
    </source>
</evidence>
<sequence length="91" mass="10231">MFIYCGYITINPLPLNASSFISSAKYIPLPETLPKKLEDIFIKVDLKMLIPSLILVILFLSIKTFLALYIKTPESVQLSITLLVIAISFKP</sequence>
<dbReference type="Proteomes" id="UP000077275">
    <property type="component" value="Unassembled WGS sequence"/>
</dbReference>
<protein>
    <submittedName>
        <fullName evidence="2">Uncharacterized protein</fullName>
    </submittedName>
</protein>
<evidence type="ECO:0000256" key="1">
    <source>
        <dbReference type="SAM" id="Phobius"/>
    </source>
</evidence>
<evidence type="ECO:0000313" key="3">
    <source>
        <dbReference type="Proteomes" id="UP000077275"/>
    </source>
</evidence>
<organism evidence="2 3">
    <name type="scientific">Methanobrevibacter cuticularis</name>
    <dbReference type="NCBI Taxonomy" id="47311"/>
    <lineage>
        <taxon>Archaea</taxon>
        <taxon>Methanobacteriati</taxon>
        <taxon>Methanobacteriota</taxon>
        <taxon>Methanomada group</taxon>
        <taxon>Methanobacteria</taxon>
        <taxon>Methanobacteriales</taxon>
        <taxon>Methanobacteriaceae</taxon>
        <taxon>Methanobrevibacter</taxon>
    </lineage>
</organism>
<dbReference type="AlphaFoldDB" id="A0A166FIM4"/>
<keyword evidence="3" id="KW-1185">Reference proteome</keyword>